<reference evidence="1 2" key="1">
    <citation type="journal article" date="2023" name="Sci. Data">
        <title>Genome assembly of the Korean intertidal mud-creeper Batillaria attramentaria.</title>
        <authorList>
            <person name="Patra A.K."/>
            <person name="Ho P.T."/>
            <person name="Jun S."/>
            <person name="Lee S.J."/>
            <person name="Kim Y."/>
            <person name="Won Y.J."/>
        </authorList>
    </citation>
    <scope>NUCLEOTIDE SEQUENCE [LARGE SCALE GENOMIC DNA]</scope>
    <source>
        <strain evidence="1">Wonlab-2016</strain>
    </source>
</reference>
<protein>
    <submittedName>
        <fullName evidence="1">Uncharacterized protein</fullName>
    </submittedName>
</protein>
<dbReference type="Proteomes" id="UP001519460">
    <property type="component" value="Unassembled WGS sequence"/>
</dbReference>
<evidence type="ECO:0000313" key="2">
    <source>
        <dbReference type="Proteomes" id="UP001519460"/>
    </source>
</evidence>
<name>A0ABD0K2X3_9CAEN</name>
<dbReference type="AlphaFoldDB" id="A0ABD0K2X3"/>
<keyword evidence="2" id="KW-1185">Reference proteome</keyword>
<organism evidence="1 2">
    <name type="scientific">Batillaria attramentaria</name>
    <dbReference type="NCBI Taxonomy" id="370345"/>
    <lineage>
        <taxon>Eukaryota</taxon>
        <taxon>Metazoa</taxon>
        <taxon>Spiralia</taxon>
        <taxon>Lophotrochozoa</taxon>
        <taxon>Mollusca</taxon>
        <taxon>Gastropoda</taxon>
        <taxon>Caenogastropoda</taxon>
        <taxon>Sorbeoconcha</taxon>
        <taxon>Cerithioidea</taxon>
        <taxon>Batillariidae</taxon>
        <taxon>Batillaria</taxon>
    </lineage>
</organism>
<accession>A0ABD0K2X3</accession>
<sequence>MQQSKPTGLGIRRESKVFASQHDRERLCGHNQFTRRVHGIHTILAHGDTADWSRHWQSTPVQITWSFGCNFHKNPGKLASPEPLRGCWRSLVNYRTKTAAIRTLIND</sequence>
<gene>
    <name evidence="1" type="ORF">BaRGS_00027303</name>
</gene>
<evidence type="ECO:0000313" key="1">
    <source>
        <dbReference type="EMBL" id="KAK7481452.1"/>
    </source>
</evidence>
<dbReference type="EMBL" id="JACVVK020000262">
    <property type="protein sequence ID" value="KAK7481452.1"/>
    <property type="molecule type" value="Genomic_DNA"/>
</dbReference>
<comment type="caution">
    <text evidence="1">The sequence shown here is derived from an EMBL/GenBank/DDBJ whole genome shotgun (WGS) entry which is preliminary data.</text>
</comment>
<proteinExistence type="predicted"/>